<reference evidence="1" key="2">
    <citation type="journal article" date="2022" name="New Phytol.">
        <title>Evolutionary transition to the ectomycorrhizal habit in the genomes of a hyperdiverse lineage of mushroom-forming fungi.</title>
        <authorList>
            <person name="Looney B."/>
            <person name="Miyauchi S."/>
            <person name="Morin E."/>
            <person name="Drula E."/>
            <person name="Courty P.E."/>
            <person name="Kohler A."/>
            <person name="Kuo A."/>
            <person name="LaButti K."/>
            <person name="Pangilinan J."/>
            <person name="Lipzen A."/>
            <person name="Riley R."/>
            <person name="Andreopoulos W."/>
            <person name="He G."/>
            <person name="Johnson J."/>
            <person name="Nolan M."/>
            <person name="Tritt A."/>
            <person name="Barry K.W."/>
            <person name="Grigoriev I.V."/>
            <person name="Nagy L.G."/>
            <person name="Hibbett D."/>
            <person name="Henrissat B."/>
            <person name="Matheny P.B."/>
            <person name="Labbe J."/>
            <person name="Martin F.M."/>
        </authorList>
    </citation>
    <scope>NUCLEOTIDE SEQUENCE</scope>
    <source>
        <strain evidence="1">FP105234-sp</strain>
    </source>
</reference>
<name>A0ACB8RSE9_9AGAM</name>
<gene>
    <name evidence="1" type="ORF">FA95DRAFT_1310191</name>
</gene>
<keyword evidence="2" id="KW-1185">Reference proteome</keyword>
<reference evidence="1" key="1">
    <citation type="submission" date="2021-02" db="EMBL/GenBank/DDBJ databases">
        <authorList>
            <consortium name="DOE Joint Genome Institute"/>
            <person name="Ahrendt S."/>
            <person name="Looney B.P."/>
            <person name="Miyauchi S."/>
            <person name="Morin E."/>
            <person name="Drula E."/>
            <person name="Courty P.E."/>
            <person name="Chicoki N."/>
            <person name="Fauchery L."/>
            <person name="Kohler A."/>
            <person name="Kuo A."/>
            <person name="Labutti K."/>
            <person name="Pangilinan J."/>
            <person name="Lipzen A."/>
            <person name="Riley R."/>
            <person name="Andreopoulos W."/>
            <person name="He G."/>
            <person name="Johnson J."/>
            <person name="Barry K.W."/>
            <person name="Grigoriev I.V."/>
            <person name="Nagy L."/>
            <person name="Hibbett D."/>
            <person name="Henrissat B."/>
            <person name="Matheny P.B."/>
            <person name="Labbe J."/>
            <person name="Martin F."/>
        </authorList>
    </citation>
    <scope>NUCLEOTIDE SEQUENCE</scope>
    <source>
        <strain evidence="1">FP105234-sp</strain>
    </source>
</reference>
<organism evidence="1 2">
    <name type="scientific">Auriscalpium vulgare</name>
    <dbReference type="NCBI Taxonomy" id="40419"/>
    <lineage>
        <taxon>Eukaryota</taxon>
        <taxon>Fungi</taxon>
        <taxon>Dikarya</taxon>
        <taxon>Basidiomycota</taxon>
        <taxon>Agaricomycotina</taxon>
        <taxon>Agaricomycetes</taxon>
        <taxon>Russulales</taxon>
        <taxon>Auriscalpiaceae</taxon>
        <taxon>Auriscalpium</taxon>
    </lineage>
</organism>
<evidence type="ECO:0000313" key="1">
    <source>
        <dbReference type="EMBL" id="KAI0046817.1"/>
    </source>
</evidence>
<comment type="caution">
    <text evidence="1">The sequence shown here is derived from an EMBL/GenBank/DDBJ whole genome shotgun (WGS) entry which is preliminary data.</text>
</comment>
<sequence>MSKPSRDRSSVHDVASRRSRSSSMSIPRTLAKRVTELQILLTLRTPRSGASGPSLPCAGPHYHAVTRRPCRCSCICVHLVNLDVSKHDKLFQSRLFTATLKLALILWHGIRGNSSIPRGFNLVRLTTANVLVLAPSILSGGRATSGSWSASLCQAGFLLRERYASLGAYDPLFTSLFPQPCPTSVSCFGHGEKFRPPIYLEHVEDFESRIHCGYSFWALELTLR</sequence>
<accession>A0ACB8RSE9</accession>
<protein>
    <submittedName>
        <fullName evidence="1">Uncharacterized protein</fullName>
    </submittedName>
</protein>
<dbReference type="Proteomes" id="UP000814033">
    <property type="component" value="Unassembled WGS sequence"/>
</dbReference>
<proteinExistence type="predicted"/>
<evidence type="ECO:0000313" key="2">
    <source>
        <dbReference type="Proteomes" id="UP000814033"/>
    </source>
</evidence>
<dbReference type="EMBL" id="MU275916">
    <property type="protein sequence ID" value="KAI0046817.1"/>
    <property type="molecule type" value="Genomic_DNA"/>
</dbReference>